<name>A0A2T3NR09_9GAMM</name>
<comment type="caution">
    <text evidence="1">The sequence shown here is derived from an EMBL/GenBank/DDBJ whole genome shotgun (WGS) entry which is preliminary data.</text>
</comment>
<proteinExistence type="predicted"/>
<dbReference type="Proteomes" id="UP000241771">
    <property type="component" value="Unassembled WGS sequence"/>
</dbReference>
<accession>A0A2T3NR09</accession>
<keyword evidence="2" id="KW-1185">Reference proteome</keyword>
<evidence type="ECO:0000313" key="1">
    <source>
        <dbReference type="EMBL" id="PSW18681.1"/>
    </source>
</evidence>
<dbReference type="AlphaFoldDB" id="A0A2T3NR09"/>
<dbReference type="EMBL" id="PYMA01000009">
    <property type="protein sequence ID" value="PSW18681.1"/>
    <property type="molecule type" value="Genomic_DNA"/>
</dbReference>
<reference evidence="1 2" key="1">
    <citation type="submission" date="2018-01" db="EMBL/GenBank/DDBJ databases">
        <title>Whole genome sequencing of Histamine producing bacteria.</title>
        <authorList>
            <person name="Butler K."/>
        </authorList>
    </citation>
    <scope>NUCLEOTIDE SEQUENCE [LARGE SCALE GENOMIC DNA]</scope>
    <source>
        <strain evidence="1 2">DSM 100436</strain>
    </source>
</reference>
<protein>
    <submittedName>
        <fullName evidence="1">Uncharacterized protein</fullName>
    </submittedName>
</protein>
<gene>
    <name evidence="1" type="ORF">C9I98_14485</name>
</gene>
<sequence>MFSLINYINHDQAVDARIKTEFLQNYPPNIQFVCKFTTILKPDLGMIRYAGTLDVLQKHFVELKQPKPHLNFMYSRVKTRVKLYF</sequence>
<organism evidence="1 2">
    <name type="scientific">Photobacterium sanctipauli</name>
    <dbReference type="NCBI Taxonomy" id="1342794"/>
    <lineage>
        <taxon>Bacteria</taxon>
        <taxon>Pseudomonadati</taxon>
        <taxon>Pseudomonadota</taxon>
        <taxon>Gammaproteobacteria</taxon>
        <taxon>Vibrionales</taxon>
        <taxon>Vibrionaceae</taxon>
        <taxon>Photobacterium</taxon>
    </lineage>
</organism>
<evidence type="ECO:0000313" key="2">
    <source>
        <dbReference type="Proteomes" id="UP000241771"/>
    </source>
</evidence>